<name>A0ABY7R088_9ACTN</name>
<evidence type="ECO:0000313" key="1">
    <source>
        <dbReference type="EMBL" id="WCC80707.1"/>
    </source>
</evidence>
<gene>
    <name evidence="1" type="ORF">O6R08_04290</name>
</gene>
<accession>A0ABY7R088</accession>
<dbReference type="Proteomes" id="UP001212097">
    <property type="component" value="Chromosome"/>
</dbReference>
<organism evidence="1 2">
    <name type="scientific">Cutibacterium equinum</name>
    <dbReference type="NCBI Taxonomy" id="3016342"/>
    <lineage>
        <taxon>Bacteria</taxon>
        <taxon>Bacillati</taxon>
        <taxon>Actinomycetota</taxon>
        <taxon>Actinomycetes</taxon>
        <taxon>Propionibacteriales</taxon>
        <taxon>Propionibacteriaceae</taxon>
        <taxon>Cutibacterium</taxon>
    </lineage>
</organism>
<keyword evidence="2" id="KW-1185">Reference proteome</keyword>
<sequence length="244" mass="26992">MPSISLDNNRDCLEQLVEQASILLQETTLAFYDRHRSSRQVSIDLFAQPFPAMRMADLGLVYRAHFLGTFSNVSNTFLWGWENINGFPEEAITVAQNVRRFGEAAHVPEFLTPSIPVPDEQTAARIASSAVRTTGNGNFYRIPSQYGEAYYLIEGFDLGPSQVVAVQRAIGNAISSGSVHNHVDALAAYLDMRPGVSGRGTQQGLVIDCSDGSLEIGLDDQRRVAMMRFIVDERSKDGLRTFDE</sequence>
<dbReference type="RefSeq" id="WP_271418887.1">
    <property type="nucleotide sequence ID" value="NZ_CP115668.1"/>
</dbReference>
<evidence type="ECO:0008006" key="3">
    <source>
        <dbReference type="Google" id="ProtNLM"/>
    </source>
</evidence>
<dbReference type="EMBL" id="CP115668">
    <property type="protein sequence ID" value="WCC80707.1"/>
    <property type="molecule type" value="Genomic_DNA"/>
</dbReference>
<reference evidence="1 2" key="1">
    <citation type="submission" date="2023-06" db="EMBL/GenBank/DDBJ databases">
        <title>The Gram-positive Non-spore-bearing Anaerobic Bacilli of Human Feces.</title>
        <authorList>
            <person name="Eggerth A.H."/>
        </authorList>
    </citation>
    <scope>NUCLEOTIDE SEQUENCE [LARGE SCALE GENOMIC DNA]</scope>
    <source>
        <strain evidence="1 2">CBA3108</strain>
    </source>
</reference>
<dbReference type="InterPro" id="IPR049249">
    <property type="entry name" value="DUF6882"/>
</dbReference>
<evidence type="ECO:0000313" key="2">
    <source>
        <dbReference type="Proteomes" id="UP001212097"/>
    </source>
</evidence>
<protein>
    <recommendedName>
        <fullName evidence="3">DUF4375 domain-containing protein</fullName>
    </recommendedName>
</protein>
<proteinExistence type="predicted"/>
<dbReference type="Pfam" id="PF21813">
    <property type="entry name" value="DUF6882"/>
    <property type="match status" value="1"/>
</dbReference>